<dbReference type="InterPro" id="IPR045618">
    <property type="entry name" value="DUF6444"/>
</dbReference>
<organism evidence="3 4">
    <name type="scientific">Thermoflexibacter ruber</name>
    <dbReference type="NCBI Taxonomy" id="1003"/>
    <lineage>
        <taxon>Bacteria</taxon>
        <taxon>Pseudomonadati</taxon>
        <taxon>Bacteroidota</taxon>
        <taxon>Cytophagia</taxon>
        <taxon>Cytophagales</taxon>
        <taxon>Thermoflexibacteraceae</taxon>
        <taxon>Thermoflexibacter</taxon>
    </lineage>
</organism>
<protein>
    <submittedName>
        <fullName evidence="3">Transposase</fullName>
    </submittedName>
</protein>
<dbReference type="Proteomes" id="UP000199513">
    <property type="component" value="Unassembled WGS sequence"/>
</dbReference>
<feature type="region of interest" description="Disordered" evidence="1">
    <location>
        <begin position="45"/>
        <end position="67"/>
    </location>
</feature>
<accession>A0A1I2J1G9</accession>
<dbReference type="AlphaFoldDB" id="A0A1I2J1G9"/>
<reference evidence="3 4" key="1">
    <citation type="submission" date="2016-10" db="EMBL/GenBank/DDBJ databases">
        <authorList>
            <person name="de Groot N.N."/>
        </authorList>
    </citation>
    <scope>NUCLEOTIDE SEQUENCE [LARGE SCALE GENOMIC DNA]</scope>
    <source>
        <strain>GEY</strain>
        <strain evidence="4">DSM 9560</strain>
    </source>
</reference>
<evidence type="ECO:0000259" key="2">
    <source>
        <dbReference type="Pfam" id="PF20042"/>
    </source>
</evidence>
<name>A0A1I2J1G9_9BACT</name>
<evidence type="ECO:0000313" key="4">
    <source>
        <dbReference type="Proteomes" id="UP000199513"/>
    </source>
</evidence>
<evidence type="ECO:0000256" key="1">
    <source>
        <dbReference type="SAM" id="MobiDB-lite"/>
    </source>
</evidence>
<gene>
    <name evidence="3" type="ORF">SAMN04488541_103811</name>
</gene>
<dbReference type="RefSeq" id="WP_091548814.1">
    <property type="nucleotide sequence ID" value="NZ_FONY01000038.1"/>
</dbReference>
<dbReference type="OrthoDB" id="983093at2"/>
<feature type="domain" description="DUF6444" evidence="2">
    <location>
        <begin position="18"/>
        <end position="92"/>
    </location>
</feature>
<sequence length="112" mass="12453">MKLPNTIEELQKLLLEVLGKLSVLKEDNSKLRLENTQLKAENAELRRRLGMHSGNSHKPPSSDGYKKKKIVAALPKEAVKRQGGQIGHQGKTLEQVDKADKVVVHHAERCSG</sequence>
<dbReference type="Pfam" id="PF20042">
    <property type="entry name" value="DUF6444"/>
    <property type="match status" value="1"/>
</dbReference>
<dbReference type="EMBL" id="FONY01000038">
    <property type="protein sequence ID" value="SFF46796.1"/>
    <property type="molecule type" value="Genomic_DNA"/>
</dbReference>
<dbReference type="STRING" id="1003.SAMN04488541_103811"/>
<proteinExistence type="predicted"/>
<evidence type="ECO:0000313" key="3">
    <source>
        <dbReference type="EMBL" id="SFF46796.1"/>
    </source>
</evidence>
<keyword evidence="4" id="KW-1185">Reference proteome</keyword>